<accession>A0A7R6PQF0</accession>
<keyword evidence="1" id="KW-1133">Transmembrane helix</keyword>
<dbReference type="InterPro" id="IPR003660">
    <property type="entry name" value="HAMP_dom"/>
</dbReference>
<dbReference type="Pfam" id="PF00672">
    <property type="entry name" value="HAMP"/>
    <property type="match status" value="1"/>
</dbReference>
<dbReference type="AlphaFoldDB" id="A0A7R6PQF0"/>
<evidence type="ECO:0000259" key="2">
    <source>
        <dbReference type="PROSITE" id="PS50885"/>
    </source>
</evidence>
<dbReference type="Gene3D" id="1.10.3210.10">
    <property type="entry name" value="Hypothetical protein af1432"/>
    <property type="match status" value="1"/>
</dbReference>
<dbReference type="Gene3D" id="6.10.340.10">
    <property type="match status" value="1"/>
</dbReference>
<dbReference type="SUPFAM" id="SSF109604">
    <property type="entry name" value="HD-domain/PDEase-like"/>
    <property type="match status" value="1"/>
</dbReference>
<feature type="transmembrane region" description="Helical" evidence="1">
    <location>
        <begin position="302"/>
        <end position="323"/>
    </location>
</feature>
<reference evidence="4 5" key="1">
    <citation type="journal article" date="2012" name="Extremophiles">
        <title>Thermotomaculum hydrothermale gen. nov., sp. nov., a novel heterotrophic thermophile within the phylum Acidobacteria from a deep-sea hydrothermal vent chimney in the Southern Okinawa Trough.</title>
        <authorList>
            <person name="Izumi H."/>
            <person name="Nunoura T."/>
            <person name="Miyazaki M."/>
            <person name="Mino S."/>
            <person name="Toki T."/>
            <person name="Takai K."/>
            <person name="Sako Y."/>
            <person name="Sawabe T."/>
            <person name="Nakagawa S."/>
        </authorList>
    </citation>
    <scope>NUCLEOTIDE SEQUENCE [LARGE SCALE GENOMIC DNA]</scope>
    <source>
        <strain evidence="4 5">AC55</strain>
    </source>
</reference>
<dbReference type="InterPro" id="IPR037522">
    <property type="entry name" value="HD_GYP_dom"/>
</dbReference>
<dbReference type="PANTHER" id="PTHR43155:SF2">
    <property type="entry name" value="CYCLIC DI-GMP PHOSPHODIESTERASE PA4108"/>
    <property type="match status" value="1"/>
</dbReference>
<dbReference type="KEGG" id="thyd:TTHT_0900"/>
<evidence type="ECO:0000259" key="3">
    <source>
        <dbReference type="PROSITE" id="PS51832"/>
    </source>
</evidence>
<dbReference type="GO" id="GO:0016020">
    <property type="term" value="C:membrane"/>
    <property type="evidence" value="ECO:0007669"/>
    <property type="project" value="InterPro"/>
</dbReference>
<keyword evidence="5" id="KW-1185">Reference proteome</keyword>
<dbReference type="CDD" id="cd06225">
    <property type="entry name" value="HAMP"/>
    <property type="match status" value="1"/>
</dbReference>
<feature type="transmembrane region" description="Helical" evidence="1">
    <location>
        <begin position="29"/>
        <end position="50"/>
    </location>
</feature>
<dbReference type="SUPFAM" id="SSF158472">
    <property type="entry name" value="HAMP domain-like"/>
    <property type="match status" value="1"/>
</dbReference>
<feature type="domain" description="HD-GYP" evidence="3">
    <location>
        <begin position="382"/>
        <end position="577"/>
    </location>
</feature>
<dbReference type="Pfam" id="PF13487">
    <property type="entry name" value="HD_5"/>
    <property type="match status" value="1"/>
</dbReference>
<name>A0A7R6PQF0_9BACT</name>
<keyword evidence="1" id="KW-0812">Transmembrane</keyword>
<dbReference type="EMBL" id="AP017470">
    <property type="protein sequence ID" value="BBB32456.1"/>
    <property type="molecule type" value="Genomic_DNA"/>
</dbReference>
<proteinExistence type="predicted"/>
<dbReference type="RefSeq" id="WP_201328807.1">
    <property type="nucleotide sequence ID" value="NZ_AP017470.1"/>
</dbReference>
<dbReference type="Proteomes" id="UP000595564">
    <property type="component" value="Chromosome"/>
</dbReference>
<dbReference type="InterPro" id="IPR003607">
    <property type="entry name" value="HD/PDEase_dom"/>
</dbReference>
<evidence type="ECO:0000313" key="4">
    <source>
        <dbReference type="EMBL" id="BBB32456.1"/>
    </source>
</evidence>
<dbReference type="SMART" id="SM00304">
    <property type="entry name" value="HAMP"/>
    <property type="match status" value="1"/>
</dbReference>
<dbReference type="PROSITE" id="PS51832">
    <property type="entry name" value="HD_GYP"/>
    <property type="match status" value="1"/>
</dbReference>
<gene>
    <name evidence="4" type="ORF">TTHT_0900</name>
</gene>
<dbReference type="PROSITE" id="PS50885">
    <property type="entry name" value="HAMP"/>
    <property type="match status" value="1"/>
</dbReference>
<dbReference type="PANTHER" id="PTHR43155">
    <property type="entry name" value="CYCLIC DI-GMP PHOSPHODIESTERASE PA4108-RELATED"/>
    <property type="match status" value="1"/>
</dbReference>
<evidence type="ECO:0000313" key="5">
    <source>
        <dbReference type="Proteomes" id="UP000595564"/>
    </source>
</evidence>
<sequence>MKFNEEKFDRFLKLEFFKKIFLTYSIKKVLLVIAIILAVIPLIISDFILIKIAEKNLLLNQRQTHTTISWLIANQTEKFLKIMESKVESVKTTILFNSIDSSLPDIISLLDERKTLVDFLENTPEIDYILIKDTQGHQAFALNTSFDTKNALDEKLDLYIINCLHENREIKSPPIFLNQYFKYYIFFVYPVNVGNNRGVIAIAVNMDNVFANLKVKLPTGYNFLIVDKEGSIIGAKNTTLVGDKIDITVFNKEQNNLIFDEFQGQKIIASSSFVPGFDMSVITYIPRETAYKYVKKMKTQTITFGILAVLFASILSIFLSNAFHEPINDLINVTEKISKRNFSVRANIVGSNEITVLAKRINFTVEEIEKYIKRLESLIRYNKRLFISTITALAAAIDAKDEYTRGHSERVTKISVIIGKYLGLNAIELERIKVAGLLHDIGKIGIDDKILRKPGILTAEEFEEMKKHPVIGYNILAPIKELKEINKGVKYHHEKWDGSGYPEGLKGEQIPLIARIIAVADTFDAMTSRRPYQDPMDPEFVRDKIMDFAGIRYDRRVVAAFVKAFNSGEFNELLNVDKDDNNESEIKDNNKGDKE</sequence>
<dbReference type="SMART" id="SM00471">
    <property type="entry name" value="HDc"/>
    <property type="match status" value="1"/>
</dbReference>
<evidence type="ECO:0000256" key="1">
    <source>
        <dbReference type="SAM" id="Phobius"/>
    </source>
</evidence>
<keyword evidence="4" id="KW-0378">Hydrolase</keyword>
<dbReference type="GO" id="GO:0016787">
    <property type="term" value="F:hydrolase activity"/>
    <property type="evidence" value="ECO:0007669"/>
    <property type="project" value="UniProtKB-KW"/>
</dbReference>
<protein>
    <submittedName>
        <fullName evidence="4">Metal dependent phosphohydrolase</fullName>
    </submittedName>
</protein>
<dbReference type="CDD" id="cd00077">
    <property type="entry name" value="HDc"/>
    <property type="match status" value="1"/>
</dbReference>
<dbReference type="GO" id="GO:0007165">
    <property type="term" value="P:signal transduction"/>
    <property type="evidence" value="ECO:0007669"/>
    <property type="project" value="InterPro"/>
</dbReference>
<keyword evidence="1" id="KW-0472">Membrane</keyword>
<feature type="domain" description="HAMP" evidence="2">
    <location>
        <begin position="321"/>
        <end position="373"/>
    </location>
</feature>
<organism evidence="4 5">
    <name type="scientific">Thermotomaculum hydrothermale</name>
    <dbReference type="NCBI Taxonomy" id="981385"/>
    <lineage>
        <taxon>Bacteria</taxon>
        <taxon>Pseudomonadati</taxon>
        <taxon>Acidobacteriota</taxon>
        <taxon>Holophagae</taxon>
        <taxon>Thermotomaculales</taxon>
        <taxon>Thermotomaculaceae</taxon>
        <taxon>Thermotomaculum</taxon>
    </lineage>
</organism>